<proteinExistence type="predicted"/>
<evidence type="ECO:0000313" key="2">
    <source>
        <dbReference type="EMBL" id="KAG7400300.1"/>
    </source>
</evidence>
<feature type="compositionally biased region" description="Polar residues" evidence="1">
    <location>
        <begin position="33"/>
        <end position="48"/>
    </location>
</feature>
<organism evidence="2 3">
    <name type="scientific">Phytophthora boehmeriae</name>
    <dbReference type="NCBI Taxonomy" id="109152"/>
    <lineage>
        <taxon>Eukaryota</taxon>
        <taxon>Sar</taxon>
        <taxon>Stramenopiles</taxon>
        <taxon>Oomycota</taxon>
        <taxon>Peronosporomycetes</taxon>
        <taxon>Peronosporales</taxon>
        <taxon>Peronosporaceae</taxon>
        <taxon>Phytophthora</taxon>
    </lineage>
</organism>
<dbReference type="EMBL" id="JAGDFL010000033">
    <property type="protein sequence ID" value="KAG7400300.1"/>
    <property type="molecule type" value="Genomic_DNA"/>
</dbReference>
<evidence type="ECO:0000313" key="3">
    <source>
        <dbReference type="Proteomes" id="UP000693981"/>
    </source>
</evidence>
<dbReference type="Proteomes" id="UP000693981">
    <property type="component" value="Unassembled WGS sequence"/>
</dbReference>
<dbReference type="OrthoDB" id="168419at2759"/>
<evidence type="ECO:0000256" key="1">
    <source>
        <dbReference type="SAM" id="MobiDB-lite"/>
    </source>
</evidence>
<protein>
    <submittedName>
        <fullName evidence="2">Uncharacterized protein</fullName>
    </submittedName>
</protein>
<reference evidence="2" key="1">
    <citation type="submission" date="2021-02" db="EMBL/GenBank/DDBJ databases">
        <authorList>
            <person name="Palmer J.M."/>
        </authorList>
    </citation>
    <scope>NUCLEOTIDE SEQUENCE</scope>
    <source>
        <strain evidence="2">SCRP23</strain>
    </source>
</reference>
<accession>A0A8T1XA52</accession>
<keyword evidence="3" id="KW-1185">Reference proteome</keyword>
<feature type="compositionally biased region" description="Low complexity" evidence="1">
    <location>
        <begin position="10"/>
        <end position="20"/>
    </location>
</feature>
<feature type="compositionally biased region" description="Low complexity" evidence="1">
    <location>
        <begin position="112"/>
        <end position="125"/>
    </location>
</feature>
<feature type="region of interest" description="Disordered" evidence="1">
    <location>
        <begin position="1"/>
        <end position="149"/>
    </location>
</feature>
<gene>
    <name evidence="2" type="ORF">PHYBOEH_006240</name>
</gene>
<name>A0A8T1XA52_9STRA</name>
<dbReference type="AlphaFoldDB" id="A0A8T1XA52"/>
<feature type="compositionally biased region" description="Polar residues" evidence="1">
    <location>
        <begin position="137"/>
        <end position="149"/>
    </location>
</feature>
<comment type="caution">
    <text evidence="2">The sequence shown here is derived from an EMBL/GenBank/DDBJ whole genome shotgun (WGS) entry which is preliminary data.</text>
</comment>
<sequence>MNRLLQHFVADPNAAPSAPASRPPIPAPPQSSGGSYNAGNRGSYQRASPNGPFYYQPPPQAHYQQRSGPFGVPPQHSEGHGPNRSSGPLEEIPLSSQSTGEVYETVDLNADSSQQHRPHPQQQQRLFTPPNRPPQTPNSQGKSFNTPFTKRQQFISWKRLSDKVAPDEDSGYSFLSVQCVHFAFKAPDRRLFIPGMEFSSWNSSIPWKA</sequence>